<evidence type="ECO:0000259" key="7">
    <source>
        <dbReference type="Pfam" id="PF00892"/>
    </source>
</evidence>
<feature type="transmembrane region" description="Helical" evidence="6">
    <location>
        <begin position="249"/>
        <end position="266"/>
    </location>
</feature>
<dbReference type="InterPro" id="IPR050638">
    <property type="entry name" value="AA-Vitamin_Transporters"/>
</dbReference>
<feature type="transmembrane region" description="Helical" evidence="6">
    <location>
        <begin position="272"/>
        <end position="289"/>
    </location>
</feature>
<name>A0AAJ1U7Y3_9RHOB</name>
<keyword evidence="4 6" id="KW-1133">Transmembrane helix</keyword>
<comment type="subcellular location">
    <subcellularLocation>
        <location evidence="1">Membrane</location>
        <topology evidence="1">Multi-pass membrane protein</topology>
    </subcellularLocation>
</comment>
<gene>
    <name evidence="8" type="ORF">NOI20_10905</name>
</gene>
<sequence length="295" mass="31096">MSDKDSPLWRAAPVIFVVLWAGGYSFAKLGLPYIEPLTMLVIRFALATLILAGLLVVVRVPWPRTPGHWGALALSGLLIQSAYFGFGYQAMSAGVNAGTMAIMMAVQPLLVALLSLWLAPEDRGGVRLWAGLILGFGGVVIVIAAGKSLGPSPGFGLGMAALALAAITAATLFEKKMAYVTHPLVSSLMQYVVGFASLLPFALWLETGRIEWAPGLIIAMAYLVLGNSLIAVSLFIGMVRRGNATRISALLYLVPPLALIIAWAILGETLTPLAMLGFALCVVGVHQVNRATAKG</sequence>
<dbReference type="SUPFAM" id="SSF103481">
    <property type="entry name" value="Multidrug resistance efflux transporter EmrE"/>
    <property type="match status" value="2"/>
</dbReference>
<dbReference type="Proteomes" id="UP001227162">
    <property type="component" value="Unassembled WGS sequence"/>
</dbReference>
<dbReference type="RefSeq" id="WP_317626241.1">
    <property type="nucleotide sequence ID" value="NZ_JANFFA010000003.1"/>
</dbReference>
<comment type="caution">
    <text evidence="8">The sequence shown here is derived from an EMBL/GenBank/DDBJ whole genome shotgun (WGS) entry which is preliminary data.</text>
</comment>
<dbReference type="AlphaFoldDB" id="A0AAJ1U7Y3"/>
<evidence type="ECO:0000313" key="8">
    <source>
        <dbReference type="EMBL" id="MDQ2094619.1"/>
    </source>
</evidence>
<feature type="domain" description="EamA" evidence="7">
    <location>
        <begin position="156"/>
        <end position="285"/>
    </location>
</feature>
<dbReference type="InterPro" id="IPR037185">
    <property type="entry name" value="EmrE-like"/>
</dbReference>
<accession>A0AAJ1U7Y3</accession>
<comment type="similarity">
    <text evidence="2">Belongs to the EamA transporter family.</text>
</comment>
<feature type="transmembrane region" description="Helical" evidence="6">
    <location>
        <begin position="97"/>
        <end position="119"/>
    </location>
</feature>
<feature type="domain" description="EamA" evidence="7">
    <location>
        <begin position="15"/>
        <end position="143"/>
    </location>
</feature>
<keyword evidence="9" id="KW-1185">Reference proteome</keyword>
<feature type="transmembrane region" description="Helical" evidence="6">
    <location>
        <begin position="70"/>
        <end position="91"/>
    </location>
</feature>
<evidence type="ECO:0000256" key="5">
    <source>
        <dbReference type="ARBA" id="ARBA00023136"/>
    </source>
</evidence>
<dbReference type="InterPro" id="IPR000620">
    <property type="entry name" value="EamA_dom"/>
</dbReference>
<dbReference type="PANTHER" id="PTHR32322">
    <property type="entry name" value="INNER MEMBRANE TRANSPORTER"/>
    <property type="match status" value="1"/>
</dbReference>
<feature type="transmembrane region" description="Helical" evidence="6">
    <location>
        <begin position="39"/>
        <end position="58"/>
    </location>
</feature>
<proteinExistence type="inferred from homology"/>
<evidence type="ECO:0000313" key="9">
    <source>
        <dbReference type="Proteomes" id="UP001227162"/>
    </source>
</evidence>
<keyword evidence="5 6" id="KW-0472">Membrane</keyword>
<organism evidence="8 9">
    <name type="scientific">Rhodalgimonas zhirmunskyi</name>
    <dbReference type="NCBI Taxonomy" id="2964767"/>
    <lineage>
        <taxon>Bacteria</taxon>
        <taxon>Pseudomonadati</taxon>
        <taxon>Pseudomonadota</taxon>
        <taxon>Alphaproteobacteria</taxon>
        <taxon>Rhodobacterales</taxon>
        <taxon>Roseobacteraceae</taxon>
        <taxon>Rhodalgimonas</taxon>
    </lineage>
</organism>
<evidence type="ECO:0000256" key="1">
    <source>
        <dbReference type="ARBA" id="ARBA00004141"/>
    </source>
</evidence>
<protein>
    <submittedName>
        <fullName evidence="8">DMT family transporter</fullName>
    </submittedName>
</protein>
<evidence type="ECO:0000256" key="6">
    <source>
        <dbReference type="SAM" id="Phobius"/>
    </source>
</evidence>
<evidence type="ECO:0000256" key="4">
    <source>
        <dbReference type="ARBA" id="ARBA00022989"/>
    </source>
</evidence>
<dbReference type="Pfam" id="PF00892">
    <property type="entry name" value="EamA"/>
    <property type="match status" value="2"/>
</dbReference>
<feature type="transmembrane region" description="Helical" evidence="6">
    <location>
        <begin position="217"/>
        <end position="237"/>
    </location>
</feature>
<dbReference type="EMBL" id="JANFFA010000003">
    <property type="protein sequence ID" value="MDQ2094619.1"/>
    <property type="molecule type" value="Genomic_DNA"/>
</dbReference>
<dbReference type="PANTHER" id="PTHR32322:SF2">
    <property type="entry name" value="EAMA DOMAIN-CONTAINING PROTEIN"/>
    <property type="match status" value="1"/>
</dbReference>
<feature type="transmembrane region" description="Helical" evidence="6">
    <location>
        <begin position="126"/>
        <end position="146"/>
    </location>
</feature>
<evidence type="ECO:0000256" key="3">
    <source>
        <dbReference type="ARBA" id="ARBA00022692"/>
    </source>
</evidence>
<feature type="transmembrane region" description="Helical" evidence="6">
    <location>
        <begin position="7"/>
        <end position="27"/>
    </location>
</feature>
<feature type="transmembrane region" description="Helical" evidence="6">
    <location>
        <begin position="185"/>
        <end position="205"/>
    </location>
</feature>
<dbReference type="GO" id="GO:0016020">
    <property type="term" value="C:membrane"/>
    <property type="evidence" value="ECO:0007669"/>
    <property type="project" value="UniProtKB-SubCell"/>
</dbReference>
<reference evidence="8" key="2">
    <citation type="submission" date="2023-04" db="EMBL/GenBank/DDBJ databases">
        <title>'Rhodoalgimonas zhirmunskyi' gen. nov., isolated from a red alga.</title>
        <authorList>
            <person name="Nedashkovskaya O.I."/>
            <person name="Otstavnykh N.Y."/>
            <person name="Bystritskaya E.P."/>
            <person name="Balabanova L.A."/>
            <person name="Isaeva M.P."/>
        </authorList>
    </citation>
    <scope>NUCLEOTIDE SEQUENCE</scope>
    <source>
        <strain evidence="8">10Alg 79</strain>
    </source>
</reference>
<evidence type="ECO:0000256" key="2">
    <source>
        <dbReference type="ARBA" id="ARBA00007362"/>
    </source>
</evidence>
<feature type="transmembrane region" description="Helical" evidence="6">
    <location>
        <begin position="152"/>
        <end position="173"/>
    </location>
</feature>
<reference evidence="8" key="1">
    <citation type="submission" date="2022-07" db="EMBL/GenBank/DDBJ databases">
        <authorList>
            <person name="Otstavnykh N."/>
            <person name="Isaeva M."/>
            <person name="Bystritskaya E."/>
        </authorList>
    </citation>
    <scope>NUCLEOTIDE SEQUENCE</scope>
    <source>
        <strain evidence="8">10Alg 79</strain>
    </source>
</reference>
<keyword evidence="3 6" id="KW-0812">Transmembrane</keyword>